<name>A0A0G0Q305_9BACT</name>
<feature type="non-terminal residue" evidence="1">
    <location>
        <position position="103"/>
    </location>
</feature>
<gene>
    <name evidence="1" type="ORF">UT64_C0052G0009</name>
</gene>
<organism evidence="1 2">
    <name type="scientific">Candidatus Falkowbacteria bacterium GW2011_GWF2_39_8</name>
    <dbReference type="NCBI Taxonomy" id="1618642"/>
    <lineage>
        <taxon>Bacteria</taxon>
        <taxon>Candidatus Falkowiibacteriota</taxon>
    </lineage>
</organism>
<sequence>MKITIGGSMTFAKEQLEASKFLEERGYEVFLTEDISHFIEQPEIKDDAEKSLELSIKYDVIREFFDKIAKSDVYLVCNYEKNGIPGYLGASVLMEIGLAYYLN</sequence>
<evidence type="ECO:0000313" key="2">
    <source>
        <dbReference type="Proteomes" id="UP000034137"/>
    </source>
</evidence>
<dbReference type="AlphaFoldDB" id="A0A0G0Q305"/>
<evidence type="ECO:0000313" key="1">
    <source>
        <dbReference type="EMBL" id="KKR31746.1"/>
    </source>
</evidence>
<dbReference type="Proteomes" id="UP000034137">
    <property type="component" value="Unassembled WGS sequence"/>
</dbReference>
<protein>
    <submittedName>
        <fullName evidence="1">Maf-like protein</fullName>
    </submittedName>
</protein>
<accession>A0A0G0Q305</accession>
<comment type="caution">
    <text evidence="1">The sequence shown here is derived from an EMBL/GenBank/DDBJ whole genome shotgun (WGS) entry which is preliminary data.</text>
</comment>
<proteinExistence type="predicted"/>
<reference evidence="1 2" key="1">
    <citation type="journal article" date="2015" name="Nature">
        <title>rRNA introns, odd ribosomes, and small enigmatic genomes across a large radiation of phyla.</title>
        <authorList>
            <person name="Brown C.T."/>
            <person name="Hug L.A."/>
            <person name="Thomas B.C."/>
            <person name="Sharon I."/>
            <person name="Castelle C.J."/>
            <person name="Singh A."/>
            <person name="Wilkins M.J."/>
            <person name="Williams K.H."/>
            <person name="Banfield J.F."/>
        </authorList>
    </citation>
    <scope>NUCLEOTIDE SEQUENCE [LARGE SCALE GENOMIC DNA]</scope>
</reference>
<dbReference type="EMBL" id="LBXO01000052">
    <property type="protein sequence ID" value="KKR31746.1"/>
    <property type="molecule type" value="Genomic_DNA"/>
</dbReference>